<dbReference type="RefSeq" id="WP_124013978.1">
    <property type="nucleotide sequence ID" value="NZ_CP034073.1"/>
</dbReference>
<dbReference type="EMBL" id="CP034073">
    <property type="protein sequence ID" value="AZG35487.1"/>
    <property type="molecule type" value="Genomic_DNA"/>
</dbReference>
<accession>A0ABM7BZA0</accession>
<dbReference type="Proteomes" id="UP000273778">
    <property type="component" value="Chromosome"/>
</dbReference>
<protein>
    <submittedName>
        <fullName evidence="1">Uncharacterized protein</fullName>
    </submittedName>
</protein>
<evidence type="ECO:0000313" key="1">
    <source>
        <dbReference type="EMBL" id="AZG35487.1"/>
    </source>
</evidence>
<evidence type="ECO:0000313" key="2">
    <source>
        <dbReference type="Proteomes" id="UP000273778"/>
    </source>
</evidence>
<keyword evidence="2" id="KW-1185">Reference proteome</keyword>
<gene>
    <name evidence="1" type="ORF">EGC80_11600</name>
</gene>
<sequence length="81" mass="8899">MVTDVLPMTLVNEPLCMVEATSFSSKRAAANVQQQTCSSKRATHTKALFALGHLYFDSVMDLTAKPLPIDNTRHHSSSPPR</sequence>
<name>A0ABM7BZA0_9GAMM</name>
<reference evidence="1 2" key="1">
    <citation type="submission" date="2018-11" db="EMBL/GenBank/DDBJ databases">
        <title>Shewanella sp. M2.</title>
        <authorList>
            <person name="Hwang Y.J."/>
            <person name="Hwang C.Y."/>
        </authorList>
    </citation>
    <scope>NUCLEOTIDE SEQUENCE [LARGE SCALE GENOMIC DNA]</scope>
    <source>
        <strain evidence="1 2">M2</strain>
    </source>
</reference>
<organism evidence="1 2">
    <name type="scientific">Shewanella psychromarinicola</name>
    <dbReference type="NCBI Taxonomy" id="2487742"/>
    <lineage>
        <taxon>Bacteria</taxon>
        <taxon>Pseudomonadati</taxon>
        <taxon>Pseudomonadota</taxon>
        <taxon>Gammaproteobacteria</taxon>
        <taxon>Alteromonadales</taxon>
        <taxon>Shewanellaceae</taxon>
        <taxon>Shewanella</taxon>
    </lineage>
</organism>
<proteinExistence type="predicted"/>